<dbReference type="RefSeq" id="WP_356973075.1">
    <property type="nucleotide sequence ID" value="NZ_JBEYCW010000036.1"/>
</dbReference>
<gene>
    <name evidence="2" type="ORF">M3A82_007980</name>
</gene>
<accession>A0AAP3AHG7</accession>
<proteinExistence type="predicted"/>
<dbReference type="Pfam" id="PF13673">
    <property type="entry name" value="Acetyltransf_10"/>
    <property type="match status" value="1"/>
</dbReference>
<protein>
    <submittedName>
        <fullName evidence="2">GNAT family N-acetyltransferase</fullName>
    </submittedName>
</protein>
<dbReference type="PANTHER" id="PTHR43233:SF1">
    <property type="entry name" value="FAMILY N-ACETYLTRANSFERASE, PUTATIVE (AFU_ORTHOLOGUE AFUA_6G03350)-RELATED"/>
    <property type="match status" value="1"/>
</dbReference>
<evidence type="ECO:0000259" key="1">
    <source>
        <dbReference type="PROSITE" id="PS51186"/>
    </source>
</evidence>
<dbReference type="GO" id="GO:0016747">
    <property type="term" value="F:acyltransferase activity, transferring groups other than amino-acyl groups"/>
    <property type="evidence" value="ECO:0007669"/>
    <property type="project" value="InterPro"/>
</dbReference>
<dbReference type="CDD" id="cd04301">
    <property type="entry name" value="NAT_SF"/>
    <property type="match status" value="1"/>
</dbReference>
<comment type="caution">
    <text evidence="2">The sequence shown here is derived from an EMBL/GenBank/DDBJ whole genome shotgun (WGS) entry which is preliminary data.</text>
</comment>
<dbReference type="PANTHER" id="PTHR43233">
    <property type="entry name" value="FAMILY N-ACETYLTRANSFERASE, PUTATIVE (AFU_ORTHOLOGUE AFUA_6G03350)-RELATED"/>
    <property type="match status" value="1"/>
</dbReference>
<name>A0AAP3AHG7_MICLU</name>
<organism evidence="2 3">
    <name type="scientific">Micrococcus luteus</name>
    <name type="common">Micrococcus lysodeikticus</name>
    <dbReference type="NCBI Taxonomy" id="1270"/>
    <lineage>
        <taxon>Bacteria</taxon>
        <taxon>Bacillati</taxon>
        <taxon>Actinomycetota</taxon>
        <taxon>Actinomycetes</taxon>
        <taxon>Micrococcales</taxon>
        <taxon>Micrococcaceae</taxon>
        <taxon>Micrococcus</taxon>
    </lineage>
</organism>
<dbReference type="PROSITE" id="PS51186">
    <property type="entry name" value="GNAT"/>
    <property type="match status" value="1"/>
</dbReference>
<dbReference type="EMBL" id="JALXKZ020000017">
    <property type="protein sequence ID" value="MCV7629277.1"/>
    <property type="molecule type" value="Genomic_DNA"/>
</dbReference>
<evidence type="ECO:0000313" key="3">
    <source>
        <dbReference type="Proteomes" id="UP001205867"/>
    </source>
</evidence>
<dbReference type="InterPro" id="IPR016181">
    <property type="entry name" value="Acyl_CoA_acyltransferase"/>
</dbReference>
<reference evidence="2" key="1">
    <citation type="submission" date="2023-06" db="EMBL/GenBank/DDBJ databases">
        <title>lsaBGC provides a comprehensive framework for evolutionary analysis of biosynthetic gene clusters within focal taxa.</title>
        <authorList>
            <person name="Salamzade R."/>
            <person name="Sandstrom S."/>
            <person name="Kalan L.R."/>
        </authorList>
    </citation>
    <scope>NUCLEOTIDE SEQUENCE</scope>
    <source>
        <strain evidence="2">P3-SID899</strain>
    </source>
</reference>
<dbReference type="Proteomes" id="UP001205867">
    <property type="component" value="Unassembled WGS sequence"/>
</dbReference>
<evidence type="ECO:0000313" key="2">
    <source>
        <dbReference type="EMBL" id="MCV7629277.1"/>
    </source>
</evidence>
<dbReference type="InterPro" id="IPR053144">
    <property type="entry name" value="Acetyltransferase_Butenolide"/>
</dbReference>
<dbReference type="InterPro" id="IPR000182">
    <property type="entry name" value="GNAT_dom"/>
</dbReference>
<dbReference type="AlphaFoldDB" id="A0AAP3AHG7"/>
<dbReference type="Gene3D" id="3.40.630.30">
    <property type="match status" value="1"/>
</dbReference>
<feature type="domain" description="N-acetyltransferase" evidence="1">
    <location>
        <begin position="13"/>
        <end position="151"/>
    </location>
</feature>
<dbReference type="SUPFAM" id="SSF55729">
    <property type="entry name" value="Acyl-CoA N-acyltransferases (Nat)"/>
    <property type="match status" value="1"/>
</dbReference>
<sequence>MNDPHTHHELTSIDYRQGQLPEAEALRALYDSVSWSAYTDDLDSLVGGLEGATALVTAWNGEELVGLARVISDGFTIAYLQDVLVHPEFQRRGIASELVERVFAPFQRVRQHVLITDAEERQRAFYESLRFREARDFPHGGLRAFVRFQNH</sequence>